<reference evidence="4" key="1">
    <citation type="submission" date="2015-12" db="EMBL/GenBank/DDBJ databases">
        <title>FDA dAtabase for Regulatory Grade micrObial Sequences (FDA-ARGOS): Supporting development and validation of Infectious Disease Dx tests.</title>
        <authorList>
            <person name="Case J."/>
            <person name="Tallon L."/>
            <person name="Sadzewicz L."/>
            <person name="Sengamalay N."/>
            <person name="Ott S."/>
            <person name="Godinez A."/>
            <person name="Nagaraj S."/>
            <person name="Nadendla S."/>
            <person name="Sichtig H."/>
        </authorList>
    </citation>
    <scope>NUCLEOTIDE SEQUENCE [LARGE SCALE GENOMIC DNA]</scope>
    <source>
        <strain evidence="4">FDAARGOS_147</strain>
    </source>
</reference>
<evidence type="ECO:0000256" key="2">
    <source>
        <dbReference type="SAM" id="SignalP"/>
    </source>
</evidence>
<protein>
    <submittedName>
        <fullName evidence="3">Uncharacterized protein</fullName>
    </submittedName>
</protein>
<gene>
    <name evidence="3" type="ORF">AL504_01860</name>
</gene>
<accession>A0A109XV37</accession>
<feature type="compositionally biased region" description="Polar residues" evidence="1">
    <location>
        <begin position="42"/>
        <end position="54"/>
    </location>
</feature>
<evidence type="ECO:0000313" key="3">
    <source>
        <dbReference type="EMBL" id="AMG34912.1"/>
    </source>
</evidence>
<feature type="chain" id="PRO_5007141818" evidence="2">
    <location>
        <begin position="32"/>
        <end position="213"/>
    </location>
</feature>
<dbReference type="RefSeq" id="WP_061070986.1">
    <property type="nucleotide sequence ID" value="NZ_CP014060.2"/>
</dbReference>
<evidence type="ECO:0000313" key="4">
    <source>
        <dbReference type="Proteomes" id="UP000060602"/>
    </source>
</evidence>
<feature type="signal peptide" evidence="2">
    <location>
        <begin position="1"/>
        <end position="31"/>
    </location>
</feature>
<dbReference type="AlphaFoldDB" id="A0A109XV37"/>
<dbReference type="EMBL" id="CP014060">
    <property type="protein sequence ID" value="AMG34912.1"/>
    <property type="molecule type" value="Genomic_DNA"/>
</dbReference>
<name>A0A109XV37_ALCXX</name>
<feature type="region of interest" description="Disordered" evidence="1">
    <location>
        <begin position="32"/>
        <end position="61"/>
    </location>
</feature>
<proteinExistence type="predicted"/>
<organism evidence="3 4">
    <name type="scientific">Alcaligenes xylosoxydans xylosoxydans</name>
    <name type="common">Achromobacter xylosoxidans</name>
    <dbReference type="NCBI Taxonomy" id="85698"/>
    <lineage>
        <taxon>Bacteria</taxon>
        <taxon>Pseudomonadati</taxon>
        <taxon>Pseudomonadota</taxon>
        <taxon>Betaproteobacteria</taxon>
        <taxon>Burkholderiales</taxon>
        <taxon>Alcaligenaceae</taxon>
        <taxon>Achromobacter</taxon>
    </lineage>
</organism>
<evidence type="ECO:0000256" key="1">
    <source>
        <dbReference type="SAM" id="MobiDB-lite"/>
    </source>
</evidence>
<dbReference type="Proteomes" id="UP000060602">
    <property type="component" value="Chromosome"/>
</dbReference>
<sequence>MAGPRSDRRRHAAPALALLLAAALAALPASARTVGGPRAPSQPATQTASMTTDWTDPPAFATAPIGTVLDHACIPPNHGSDDQLNIAAPARVRPQATGALVIPVCAQGIIPVSQDQKLPRFVAIDTQTRAVYEGVAYEYKRRPPRAGVEVDEIPGSRPPKGIPISPGISVGTQFSTDLAAQVGLPREPAKYEVYIESNGVRSNTVTIEVQAAK</sequence>
<keyword evidence="2" id="KW-0732">Signal</keyword>